<proteinExistence type="predicted"/>
<accession>A0A329QHL4</accession>
<organism evidence="3 4">
    <name type="scientific">Phytoactinopolyspora halophila</name>
    <dbReference type="NCBI Taxonomy" id="1981511"/>
    <lineage>
        <taxon>Bacteria</taxon>
        <taxon>Bacillati</taxon>
        <taxon>Actinomycetota</taxon>
        <taxon>Actinomycetes</taxon>
        <taxon>Jiangellales</taxon>
        <taxon>Jiangellaceae</taxon>
        <taxon>Phytoactinopolyspora</taxon>
    </lineage>
</organism>
<feature type="coiled-coil region" evidence="1">
    <location>
        <begin position="343"/>
        <end position="373"/>
    </location>
</feature>
<comment type="caution">
    <text evidence="3">The sequence shown here is derived from an EMBL/GenBank/DDBJ whole genome shotgun (WGS) entry which is preliminary data.</text>
</comment>
<keyword evidence="4" id="KW-1185">Reference proteome</keyword>
<feature type="compositionally biased region" description="Basic and acidic residues" evidence="2">
    <location>
        <begin position="423"/>
        <end position="432"/>
    </location>
</feature>
<evidence type="ECO:0000256" key="2">
    <source>
        <dbReference type="SAM" id="MobiDB-lite"/>
    </source>
</evidence>
<evidence type="ECO:0000313" key="3">
    <source>
        <dbReference type="EMBL" id="RAW11887.1"/>
    </source>
</evidence>
<dbReference type="EMBL" id="QMIG01000018">
    <property type="protein sequence ID" value="RAW11887.1"/>
    <property type="molecule type" value="Genomic_DNA"/>
</dbReference>
<evidence type="ECO:0000313" key="4">
    <source>
        <dbReference type="Proteomes" id="UP000250462"/>
    </source>
</evidence>
<feature type="compositionally biased region" description="Low complexity" evidence="2">
    <location>
        <begin position="433"/>
        <end position="442"/>
    </location>
</feature>
<feature type="region of interest" description="Disordered" evidence="2">
    <location>
        <begin position="423"/>
        <end position="457"/>
    </location>
</feature>
<dbReference type="AlphaFoldDB" id="A0A329QHL4"/>
<name>A0A329QHL4_9ACTN</name>
<protein>
    <submittedName>
        <fullName evidence="3">Uncharacterized protein</fullName>
    </submittedName>
</protein>
<reference evidence="3 4" key="1">
    <citation type="submission" date="2018-06" db="EMBL/GenBank/DDBJ databases">
        <title>Phytoactinopolyspora halophila sp. nov., a novel halophilic actinomycete isolated from a saline soil in China.</title>
        <authorList>
            <person name="Tang S.-K."/>
        </authorList>
    </citation>
    <scope>NUCLEOTIDE SEQUENCE [LARGE SCALE GENOMIC DNA]</scope>
    <source>
        <strain evidence="3 4">YIM 96934</strain>
    </source>
</reference>
<sequence length="457" mass="50159">MKVNGGKVWWLRSTNSEGENVRVGRDVQDAFEAKILGGLKLVPGERVELLVRLDGKQPDADCLIITNGRVIALQSTDEPVTWIRRQALADDVQSWRLNRRFRSRLSITSGYGRTEVFGSNLNVFDDDLVEEHLARLVRNRAAPATSGVLRSLRAQAHWVSSAHGRAVYVIDREQIPSDTGTVIDLDMVERQLSLFDYWPSSEVHRHLAACLPMGGCHLASVTPAARQRSSTAVSQEHVSAVLRALVTVDTAKIKKSAGRESDVLSRLMAVVAHIRATSAWASTRLDDGLRIDLDAEVRQIALRSHRIAQLRMEMGDRPPERSETGRRANAVYTSSWASLDTLVAHLDERVDRLEAYRDRLRALSRELDDLADATRVAGVTEKIAQLAASTAPDESTTAELTLFPHPREAVDATSDAIAALREEVDRLSEHAHASASASSGSHPTSGPRPRAGSVPIA</sequence>
<gene>
    <name evidence="3" type="ORF">DPM12_15575</name>
</gene>
<dbReference type="Proteomes" id="UP000250462">
    <property type="component" value="Unassembled WGS sequence"/>
</dbReference>
<keyword evidence="1" id="KW-0175">Coiled coil</keyword>
<evidence type="ECO:0000256" key="1">
    <source>
        <dbReference type="SAM" id="Coils"/>
    </source>
</evidence>